<evidence type="ECO:0000313" key="4">
    <source>
        <dbReference type="Proteomes" id="UP000002051"/>
    </source>
</evidence>
<feature type="transmembrane region" description="Helical" evidence="1">
    <location>
        <begin position="22"/>
        <end position="44"/>
    </location>
</feature>
<reference evidence="2 4" key="2">
    <citation type="journal article" date="2014" name="BMC Genomics">
        <title>An improved genome release (version Mt4.0) for the model legume Medicago truncatula.</title>
        <authorList>
            <person name="Tang H."/>
            <person name="Krishnakumar V."/>
            <person name="Bidwell S."/>
            <person name="Rosen B."/>
            <person name="Chan A."/>
            <person name="Zhou S."/>
            <person name="Gentzbittel L."/>
            <person name="Childs K.L."/>
            <person name="Yandell M."/>
            <person name="Gundlach H."/>
            <person name="Mayer K.F."/>
            <person name="Schwartz D.C."/>
            <person name="Town C.D."/>
        </authorList>
    </citation>
    <scope>GENOME REANNOTATION</scope>
    <source>
        <strain evidence="2">A17</strain>
        <strain evidence="3 4">cv. Jemalong A17</strain>
    </source>
</reference>
<evidence type="ECO:0000256" key="1">
    <source>
        <dbReference type="SAM" id="Phobius"/>
    </source>
</evidence>
<evidence type="ECO:0000313" key="2">
    <source>
        <dbReference type="EMBL" id="KEH15348.1"/>
    </source>
</evidence>
<proteinExistence type="predicted"/>
<reference evidence="3" key="3">
    <citation type="submission" date="2015-06" db="UniProtKB">
        <authorList>
            <consortium name="EnsemblPlants"/>
        </authorList>
    </citation>
    <scope>IDENTIFICATION</scope>
    <source>
        <strain evidence="3">cv. Jemalong A17</strain>
    </source>
</reference>
<feature type="transmembrane region" description="Helical" evidence="1">
    <location>
        <begin position="119"/>
        <end position="140"/>
    </location>
</feature>
<sequence length="249" mass="26756">MLGIRPAELVSLRRRREAINHLVTRFFCTQALTISAVAACAYFPQRAESHAAICVGVAVIGFIWSCIFLVSCPRVWGVEALESRWTFFVSVVLGAFTTVSSLVTLNLLWASSPGHHSNFWFLITVFVVVILGGAQVAIGLRDVGAQLSISAMLVLEISLLLGPPVPRFIANAVGIAEKTPVDLLVGSELCNAIRTSAAAPQLRCEEKGPSLVKSVEVLNSLGSRWVIRIPASGKILIIPGKDLTVVRAN</sequence>
<feature type="transmembrane region" description="Helical" evidence="1">
    <location>
        <begin position="50"/>
        <end position="73"/>
    </location>
</feature>
<evidence type="ECO:0000313" key="3">
    <source>
        <dbReference type="EnsemblPlants" id="KEH15348"/>
    </source>
</evidence>
<dbReference type="HOGENOM" id="CLU_1117147_0_0_1"/>
<dbReference type="EnsemblPlants" id="KEH15348">
    <property type="protein sequence ID" value="KEH15348"/>
    <property type="gene ID" value="MTR_1305s0010"/>
</dbReference>
<gene>
    <name evidence="2" type="ORF">MTR_1305s0010</name>
</gene>
<feature type="transmembrane region" description="Helical" evidence="1">
    <location>
        <begin position="85"/>
        <end position="107"/>
    </location>
</feature>
<keyword evidence="1" id="KW-1133">Transmembrane helix</keyword>
<reference evidence="2 4" key="1">
    <citation type="journal article" date="2011" name="Nature">
        <title>The Medicago genome provides insight into the evolution of rhizobial symbioses.</title>
        <authorList>
            <person name="Young N.D."/>
            <person name="Debelle F."/>
            <person name="Oldroyd G.E."/>
            <person name="Geurts R."/>
            <person name="Cannon S.B."/>
            <person name="Udvardi M.K."/>
            <person name="Benedito V.A."/>
            <person name="Mayer K.F."/>
            <person name="Gouzy J."/>
            <person name="Schoof H."/>
            <person name="Van de Peer Y."/>
            <person name="Proost S."/>
            <person name="Cook D.R."/>
            <person name="Meyers B.C."/>
            <person name="Spannagl M."/>
            <person name="Cheung F."/>
            <person name="De Mita S."/>
            <person name="Krishnakumar V."/>
            <person name="Gundlach H."/>
            <person name="Zhou S."/>
            <person name="Mudge J."/>
            <person name="Bharti A.K."/>
            <person name="Murray J.D."/>
            <person name="Naoumkina M.A."/>
            <person name="Rosen B."/>
            <person name="Silverstein K.A."/>
            <person name="Tang H."/>
            <person name="Rombauts S."/>
            <person name="Zhao P.X."/>
            <person name="Zhou P."/>
            <person name="Barbe V."/>
            <person name="Bardou P."/>
            <person name="Bechner M."/>
            <person name="Bellec A."/>
            <person name="Berger A."/>
            <person name="Berges H."/>
            <person name="Bidwell S."/>
            <person name="Bisseling T."/>
            <person name="Choisne N."/>
            <person name="Couloux A."/>
            <person name="Denny R."/>
            <person name="Deshpande S."/>
            <person name="Dai X."/>
            <person name="Doyle J.J."/>
            <person name="Dudez A.M."/>
            <person name="Farmer A.D."/>
            <person name="Fouteau S."/>
            <person name="Franken C."/>
            <person name="Gibelin C."/>
            <person name="Gish J."/>
            <person name="Goldstein S."/>
            <person name="Gonzalez A.J."/>
            <person name="Green P.J."/>
            <person name="Hallab A."/>
            <person name="Hartog M."/>
            <person name="Hua A."/>
            <person name="Humphray S.J."/>
            <person name="Jeong D.H."/>
            <person name="Jing Y."/>
            <person name="Jocker A."/>
            <person name="Kenton S.M."/>
            <person name="Kim D.J."/>
            <person name="Klee K."/>
            <person name="Lai H."/>
            <person name="Lang C."/>
            <person name="Lin S."/>
            <person name="Macmil S.L."/>
            <person name="Magdelenat G."/>
            <person name="Matthews L."/>
            <person name="McCorrison J."/>
            <person name="Monaghan E.L."/>
            <person name="Mun J.H."/>
            <person name="Najar F.Z."/>
            <person name="Nicholson C."/>
            <person name="Noirot C."/>
            <person name="O'Bleness M."/>
            <person name="Paule C.R."/>
            <person name="Poulain J."/>
            <person name="Prion F."/>
            <person name="Qin B."/>
            <person name="Qu C."/>
            <person name="Retzel E.F."/>
            <person name="Riddle C."/>
            <person name="Sallet E."/>
            <person name="Samain S."/>
            <person name="Samson N."/>
            <person name="Sanders I."/>
            <person name="Saurat O."/>
            <person name="Scarpelli C."/>
            <person name="Schiex T."/>
            <person name="Segurens B."/>
            <person name="Severin A.J."/>
            <person name="Sherrier D.J."/>
            <person name="Shi R."/>
            <person name="Sims S."/>
            <person name="Singer S.R."/>
            <person name="Sinharoy S."/>
            <person name="Sterck L."/>
            <person name="Viollet A."/>
            <person name="Wang B.B."/>
            <person name="Wang K."/>
            <person name="Wang M."/>
            <person name="Wang X."/>
            <person name="Warfsmann J."/>
            <person name="Weissenbach J."/>
            <person name="White D.D."/>
            <person name="White J.D."/>
            <person name="Wiley G.B."/>
            <person name="Wincker P."/>
            <person name="Xing Y."/>
            <person name="Yang L."/>
            <person name="Yao Z."/>
            <person name="Ying F."/>
            <person name="Zhai J."/>
            <person name="Zhou L."/>
            <person name="Zuber A."/>
            <person name="Denarie J."/>
            <person name="Dixon R.A."/>
            <person name="May G.D."/>
            <person name="Schwartz D.C."/>
            <person name="Rogers J."/>
            <person name="Quetier F."/>
            <person name="Town C.D."/>
            <person name="Roe B.A."/>
        </authorList>
    </citation>
    <scope>NUCLEOTIDE SEQUENCE [LARGE SCALE GENOMIC DNA]</scope>
    <source>
        <strain evidence="2">A17</strain>
        <strain evidence="3 4">cv. Jemalong A17</strain>
    </source>
</reference>
<keyword evidence="1" id="KW-0472">Membrane</keyword>
<dbReference type="Proteomes" id="UP000002051">
    <property type="component" value="Unassembled WGS sequence"/>
</dbReference>
<protein>
    <submittedName>
        <fullName evidence="2">Transmembrane protein, putative</fullName>
    </submittedName>
</protein>
<keyword evidence="4" id="KW-1185">Reference proteome</keyword>
<dbReference type="EMBL" id="KL404029">
    <property type="protein sequence ID" value="KEH15348.1"/>
    <property type="molecule type" value="Genomic_DNA"/>
</dbReference>
<dbReference type="AlphaFoldDB" id="A0A072TEB6"/>
<name>A0A072TEB6_MEDTR</name>
<organism evidence="2 4">
    <name type="scientific">Medicago truncatula</name>
    <name type="common">Barrel medic</name>
    <name type="synonym">Medicago tribuloides</name>
    <dbReference type="NCBI Taxonomy" id="3880"/>
    <lineage>
        <taxon>Eukaryota</taxon>
        <taxon>Viridiplantae</taxon>
        <taxon>Streptophyta</taxon>
        <taxon>Embryophyta</taxon>
        <taxon>Tracheophyta</taxon>
        <taxon>Spermatophyta</taxon>
        <taxon>Magnoliopsida</taxon>
        <taxon>eudicotyledons</taxon>
        <taxon>Gunneridae</taxon>
        <taxon>Pentapetalae</taxon>
        <taxon>rosids</taxon>
        <taxon>fabids</taxon>
        <taxon>Fabales</taxon>
        <taxon>Fabaceae</taxon>
        <taxon>Papilionoideae</taxon>
        <taxon>50 kb inversion clade</taxon>
        <taxon>NPAAA clade</taxon>
        <taxon>Hologalegina</taxon>
        <taxon>IRL clade</taxon>
        <taxon>Trifolieae</taxon>
        <taxon>Medicago</taxon>
    </lineage>
</organism>
<accession>A0A072TEB6</accession>
<keyword evidence="1 2" id="KW-0812">Transmembrane</keyword>